<dbReference type="InterPro" id="IPR010730">
    <property type="entry name" value="HET"/>
</dbReference>
<name>A0A9P7YCK0_9HELO</name>
<dbReference type="AlphaFoldDB" id="A0A9P7YCK0"/>
<dbReference type="PANTHER" id="PTHR33112">
    <property type="entry name" value="DOMAIN PROTEIN, PUTATIVE-RELATED"/>
    <property type="match status" value="1"/>
</dbReference>
<dbReference type="OrthoDB" id="4062651at2759"/>
<evidence type="ECO:0000259" key="1">
    <source>
        <dbReference type="Pfam" id="PF06985"/>
    </source>
</evidence>
<dbReference type="PANTHER" id="PTHR33112:SF10">
    <property type="entry name" value="TOL"/>
    <property type="match status" value="1"/>
</dbReference>
<feature type="non-terminal residue" evidence="2">
    <location>
        <position position="1"/>
    </location>
</feature>
<evidence type="ECO:0000313" key="2">
    <source>
        <dbReference type="EMBL" id="KAG9230962.1"/>
    </source>
</evidence>
<dbReference type="EMBL" id="MU251633">
    <property type="protein sequence ID" value="KAG9230962.1"/>
    <property type="molecule type" value="Genomic_DNA"/>
</dbReference>
<sequence>ARNEWIYPPIVTEFRIHLPLEYKDSFQLCYPCRNLNLNALLSSFYYRKDDCVLCQILFRCLQDSRNKDPLTSLLNARQDIRICAVPGPQCDYKIPPGFPRFLQSGSQPHFDLIKEWIRLCNQGKCTRLHGCCPDLNTTPMPTRVIDVGDGRTARLVLTDIDKIDIPRPHYVALSHCWGNPTEEQKNDWTTTTSNMNEWTKGFLVTKLPQTFQDAIKVTRELGQQYLWIDSLCIIQGDLSDWNNESKKMEAVFKNAYYTIAATSAEDLNKGFLSRPLLEEKDSQYVTVATSSHGKVFVCTSIDDFDSDVVEGGLNKRAWVLQERALSRRIIHFTKRQTYWECGGGVRCETLTHMTKNRSSMAQIELIQSLFTDYSNLGITERKDRPVAIDSLATALANALETNVRYGIFERFLHKSVLWQRSQNIPLEQIPFAADKAPPSWSWMAYHGQIRYPQEITLGGIEWDKRVHFVKAEYAMPPDILETRVRRLQNCEIKPEGVISDMENNKVGNLHFDTQLENDPLEEVRCAIIGRDAKVKDGGREYHVLFVASTQLKFRRVGMGTIQQRFIMFDGQDDTAQIV</sequence>
<gene>
    <name evidence="2" type="ORF">BJ875DRAFT_384044</name>
</gene>
<evidence type="ECO:0000313" key="3">
    <source>
        <dbReference type="Proteomes" id="UP000824998"/>
    </source>
</evidence>
<dbReference type="Proteomes" id="UP000824998">
    <property type="component" value="Unassembled WGS sequence"/>
</dbReference>
<keyword evidence="3" id="KW-1185">Reference proteome</keyword>
<comment type="caution">
    <text evidence="2">The sequence shown here is derived from an EMBL/GenBank/DDBJ whole genome shotgun (WGS) entry which is preliminary data.</text>
</comment>
<feature type="domain" description="Heterokaryon incompatibility" evidence="1">
    <location>
        <begin position="170"/>
        <end position="322"/>
    </location>
</feature>
<reference evidence="2" key="1">
    <citation type="journal article" date="2021" name="IMA Fungus">
        <title>Genomic characterization of three marine fungi, including Emericellopsis atlantica sp. nov. with signatures of a generalist lifestyle and marine biomass degradation.</title>
        <authorList>
            <person name="Hagestad O.C."/>
            <person name="Hou L."/>
            <person name="Andersen J.H."/>
            <person name="Hansen E.H."/>
            <person name="Altermark B."/>
            <person name="Li C."/>
            <person name="Kuhnert E."/>
            <person name="Cox R.J."/>
            <person name="Crous P.W."/>
            <person name="Spatafora J.W."/>
            <person name="Lail K."/>
            <person name="Amirebrahimi M."/>
            <person name="Lipzen A."/>
            <person name="Pangilinan J."/>
            <person name="Andreopoulos W."/>
            <person name="Hayes R.D."/>
            <person name="Ng V."/>
            <person name="Grigoriev I.V."/>
            <person name="Jackson S.A."/>
            <person name="Sutton T.D.S."/>
            <person name="Dobson A.D.W."/>
            <person name="Rama T."/>
        </authorList>
    </citation>
    <scope>NUCLEOTIDE SEQUENCE</scope>
    <source>
        <strain evidence="2">TRa018bII</strain>
    </source>
</reference>
<protein>
    <submittedName>
        <fullName evidence="2">Heterokaryon incompatibility protein-domain-containing protein</fullName>
    </submittedName>
</protein>
<accession>A0A9P7YCK0</accession>
<proteinExistence type="predicted"/>
<dbReference type="Pfam" id="PF06985">
    <property type="entry name" value="HET"/>
    <property type="match status" value="1"/>
</dbReference>
<organism evidence="2 3">
    <name type="scientific">Amylocarpus encephaloides</name>
    <dbReference type="NCBI Taxonomy" id="45428"/>
    <lineage>
        <taxon>Eukaryota</taxon>
        <taxon>Fungi</taxon>
        <taxon>Dikarya</taxon>
        <taxon>Ascomycota</taxon>
        <taxon>Pezizomycotina</taxon>
        <taxon>Leotiomycetes</taxon>
        <taxon>Helotiales</taxon>
        <taxon>Helotiales incertae sedis</taxon>
        <taxon>Amylocarpus</taxon>
    </lineage>
</organism>